<protein>
    <recommendedName>
        <fullName evidence="5">Zn(2)-C6 fungal-type domain-containing protein</fullName>
    </recommendedName>
</protein>
<gene>
    <name evidence="3" type="ORF">BN1723_016910</name>
</gene>
<reference evidence="4" key="1">
    <citation type="submission" date="2015-05" db="EMBL/GenBank/DDBJ databases">
        <authorList>
            <person name="Fogelqvist Johan"/>
        </authorList>
    </citation>
    <scope>NUCLEOTIDE SEQUENCE [LARGE SCALE GENOMIC DNA]</scope>
</reference>
<feature type="compositionally biased region" description="Low complexity" evidence="2">
    <location>
        <begin position="320"/>
        <end position="340"/>
    </location>
</feature>
<dbReference type="AlphaFoldDB" id="A0A0G4NQF8"/>
<evidence type="ECO:0000313" key="4">
    <source>
        <dbReference type="Proteomes" id="UP000045706"/>
    </source>
</evidence>
<dbReference type="PANTHER" id="PTHR47657">
    <property type="entry name" value="STEROL REGULATORY ELEMENT-BINDING PROTEIN ECM22"/>
    <property type="match status" value="1"/>
</dbReference>
<evidence type="ECO:0008006" key="5">
    <source>
        <dbReference type="Google" id="ProtNLM"/>
    </source>
</evidence>
<dbReference type="GO" id="GO:0000981">
    <property type="term" value="F:DNA-binding transcription factor activity, RNA polymerase II-specific"/>
    <property type="evidence" value="ECO:0007669"/>
    <property type="project" value="InterPro"/>
</dbReference>
<dbReference type="InterPro" id="IPR052400">
    <property type="entry name" value="Zn2-C6_fungal_TF"/>
</dbReference>
<evidence type="ECO:0000313" key="3">
    <source>
        <dbReference type="EMBL" id="CRK48571.1"/>
    </source>
</evidence>
<dbReference type="EMBL" id="CVQI01037673">
    <property type="protein sequence ID" value="CRK48571.1"/>
    <property type="molecule type" value="Genomic_DNA"/>
</dbReference>
<dbReference type="GO" id="GO:0008270">
    <property type="term" value="F:zinc ion binding"/>
    <property type="evidence" value="ECO:0007669"/>
    <property type="project" value="InterPro"/>
</dbReference>
<name>A0A0G4NQF8_VERLO</name>
<evidence type="ECO:0000256" key="1">
    <source>
        <dbReference type="ARBA" id="ARBA00023242"/>
    </source>
</evidence>
<organism evidence="3 4">
    <name type="scientific">Verticillium longisporum</name>
    <name type="common">Verticillium dahliae var. longisporum</name>
    <dbReference type="NCBI Taxonomy" id="100787"/>
    <lineage>
        <taxon>Eukaryota</taxon>
        <taxon>Fungi</taxon>
        <taxon>Dikarya</taxon>
        <taxon>Ascomycota</taxon>
        <taxon>Pezizomycotina</taxon>
        <taxon>Sordariomycetes</taxon>
        <taxon>Hypocreomycetidae</taxon>
        <taxon>Glomerellales</taxon>
        <taxon>Plectosphaerellaceae</taxon>
        <taxon>Verticillium</taxon>
    </lineage>
</organism>
<keyword evidence="1" id="KW-0539">Nucleus</keyword>
<dbReference type="Proteomes" id="UP000045706">
    <property type="component" value="Unassembled WGS sequence"/>
</dbReference>
<feature type="non-terminal residue" evidence="3">
    <location>
        <position position="446"/>
    </location>
</feature>
<accession>A0A0G4NQF8</accession>
<dbReference type="CDD" id="cd00067">
    <property type="entry name" value="GAL4"/>
    <property type="match status" value="1"/>
</dbReference>
<sequence>MLLMHIAKRDPHNPIVPRIQQHVEGMMRMRSEILDESSRKRGLEVMPEGADLKRQRTLAPAPQQLEVTPLAPGQHSLADVYTLTGSEGLKAFDISTVPAELVARINVSTLSRIDPQLLYKAVDGIKGRLAALAAMPVPEINPETAPLGVDDDDDEYEPDDYPAEDTEQILNKLDSEPLVKVDNTDVGLKAFKLPPPPPLTPELALRGGQVSVLSILEFIKSLEEANKRVRSGVNRLAASSNDRESWIAIITRLASRAGPYSDSVAEHWADSVQAAPCDEVHPRCGNCLKHGVACDFQNPDIVEDLVATASAPSPAPPAPASTTVSAADASTPASSPTIPSLSDLKTPSQGVTSPALSFATPLYTMPSTPTISTKSPTNRLLELRLMHQYTSMTSRTLVVNSPITDDIWQNTVPRLAFSGANYLRKQRPCVTTYGLGIIARVSALRK</sequence>
<dbReference type="InterPro" id="IPR001138">
    <property type="entry name" value="Zn2Cys6_DnaBD"/>
</dbReference>
<evidence type="ECO:0000256" key="2">
    <source>
        <dbReference type="SAM" id="MobiDB-lite"/>
    </source>
</evidence>
<proteinExistence type="predicted"/>
<dbReference type="PANTHER" id="PTHR47657:SF14">
    <property type="entry name" value="ZN(2)-C6 FUNGAL-TYPE DOMAIN-CONTAINING PROTEIN"/>
    <property type="match status" value="1"/>
</dbReference>
<feature type="region of interest" description="Disordered" evidence="2">
    <location>
        <begin position="309"/>
        <end position="349"/>
    </location>
</feature>